<dbReference type="Gene3D" id="2.30.29.30">
    <property type="entry name" value="Pleckstrin-homology domain (PH domain)/Phosphotyrosine-binding domain (PTB)"/>
    <property type="match status" value="1"/>
</dbReference>
<dbReference type="GO" id="GO:0043332">
    <property type="term" value="C:mating projection tip"/>
    <property type="evidence" value="ECO:0007669"/>
    <property type="project" value="TreeGrafter"/>
</dbReference>
<reference evidence="3" key="1">
    <citation type="submission" date="2022-08" db="EMBL/GenBank/DDBJ databases">
        <authorList>
            <consortium name="DOE Joint Genome Institute"/>
            <person name="Min B."/>
            <person name="Riley R."/>
            <person name="Sierra-Patev S."/>
            <person name="Naranjo-Ortiz M."/>
            <person name="Looney B."/>
            <person name="Konkel Z."/>
            <person name="Slot J.C."/>
            <person name="Sakamoto Y."/>
            <person name="Steenwyk J.L."/>
            <person name="Rokas A."/>
            <person name="Carro J."/>
            <person name="Camarero S."/>
            <person name="Ferreira P."/>
            <person name="Molpeceres G."/>
            <person name="Ruiz-Duenas F.J."/>
            <person name="Serrano A."/>
            <person name="Henrissat B."/>
            <person name="Drula E."/>
            <person name="Hughes K.W."/>
            <person name="Mata J.L."/>
            <person name="Ishikawa N.K."/>
            <person name="Vargas-Isla R."/>
            <person name="Ushijima S."/>
            <person name="Smith C.A."/>
            <person name="Ahrendt S."/>
            <person name="Andreopoulos W."/>
            <person name="He G."/>
            <person name="Labutti K."/>
            <person name="Lipzen A."/>
            <person name="Ng V."/>
            <person name="Sandor L."/>
            <person name="Barry K."/>
            <person name="Martinez A.T."/>
            <person name="Xiao Y."/>
            <person name="Gibbons J.G."/>
            <person name="Terashima K."/>
            <person name="Hibbett D.S."/>
            <person name="Grigoriev I.V."/>
        </authorList>
    </citation>
    <scope>NUCLEOTIDE SEQUENCE</scope>
    <source>
        <strain evidence="3">TFB9207</strain>
    </source>
</reference>
<dbReference type="Pfam" id="PF15411">
    <property type="entry name" value="PH_10"/>
    <property type="match status" value="1"/>
</dbReference>
<sequence>MVDPFSDNHDDLKIYKTCMDLQASLLSLPGFGIHFVALLDGPDPVVCIRELCHSGIPLCYLFNLLPVEHYPRIELNFTTSHNSDYAQRLAIVQFAMRVSQAFKCEYFTVNDLPSSNGFEKALGAVSAVLDRLTSAGMTQGFSKRFLNNRGTPDRQHECSALIDTLLESERGFVAQMETMENFSRALSVAGMLEPKSLPLIFPKKMFVFCRKFCIQLECVAQVPWEEQNWGSPFILRAMDMTMNLSIHCVNWILAKPGLASFDMETLQIPGFKATSKSIDALASVPLQRISYYRDFLVGLLTFDLTEHKYHKELVLGVACVQQVMDTISKAQRKAITDQVCQTLQSRVADWQILDINSLGQFILERNLLTRRNDLLQNFDVFMFENEILLCDEAFPPVTPAISRRSRRRAISISTPPSQVGALYIKDRIPTSGITDTTRTEFERVKDNGPHLFFQLTLSMEDRRSLSFLFPEHDDMQKWYDELQPLKRKSTIGDQTLGNTDQNRGQQSWQRKRAATYSGKSSDVDVHPSASTSPRSTFDQTALVQARFTKSEPPRLLLPTFLGTDITPGTRN</sequence>
<dbReference type="EMBL" id="MU806142">
    <property type="protein sequence ID" value="KAJ3839194.1"/>
    <property type="molecule type" value="Genomic_DNA"/>
</dbReference>
<gene>
    <name evidence="3" type="ORF">F5878DRAFT_134985</name>
</gene>
<dbReference type="Pfam" id="PF06395">
    <property type="entry name" value="CDC24"/>
    <property type="match status" value="1"/>
</dbReference>
<evidence type="ECO:0000313" key="3">
    <source>
        <dbReference type="EMBL" id="KAJ3839194.1"/>
    </source>
</evidence>
<evidence type="ECO:0000313" key="4">
    <source>
        <dbReference type="Proteomes" id="UP001163846"/>
    </source>
</evidence>
<dbReference type="AlphaFoldDB" id="A0AA38PA92"/>
<accession>A0AA38PA92</accession>
<dbReference type="GO" id="GO:0000935">
    <property type="term" value="C:division septum"/>
    <property type="evidence" value="ECO:0007669"/>
    <property type="project" value="TreeGrafter"/>
</dbReference>
<evidence type="ECO:0000259" key="2">
    <source>
        <dbReference type="Pfam" id="PF06395"/>
    </source>
</evidence>
<dbReference type="SUPFAM" id="SSF50729">
    <property type="entry name" value="PH domain-like"/>
    <property type="match status" value="1"/>
</dbReference>
<dbReference type="PANTHER" id="PTHR47339">
    <property type="entry name" value="CELL DIVISION CONTROL PROTEIN 24"/>
    <property type="match status" value="1"/>
</dbReference>
<feature type="region of interest" description="Disordered" evidence="1">
    <location>
        <begin position="489"/>
        <end position="537"/>
    </location>
</feature>
<protein>
    <recommendedName>
        <fullName evidence="2">Cdc24/Scd1 N-terminal domain-containing protein</fullName>
    </recommendedName>
</protein>
<dbReference type="Gene3D" id="1.20.900.10">
    <property type="entry name" value="Dbl homology (DH) domain"/>
    <property type="match status" value="1"/>
</dbReference>
<dbReference type="SUPFAM" id="SSF48065">
    <property type="entry name" value="DBL homology domain (DH-domain)"/>
    <property type="match status" value="1"/>
</dbReference>
<dbReference type="InterPro" id="IPR035899">
    <property type="entry name" value="DBL_dom_sf"/>
</dbReference>
<feature type="domain" description="Cdc24/Scd1 N-terminal" evidence="2">
    <location>
        <begin position="43"/>
        <end position="129"/>
    </location>
</feature>
<comment type="caution">
    <text evidence="3">The sequence shown here is derived from an EMBL/GenBank/DDBJ whole genome shotgun (WGS) entry which is preliminary data.</text>
</comment>
<organism evidence="3 4">
    <name type="scientific">Lentinula raphanica</name>
    <dbReference type="NCBI Taxonomy" id="153919"/>
    <lineage>
        <taxon>Eukaryota</taxon>
        <taxon>Fungi</taxon>
        <taxon>Dikarya</taxon>
        <taxon>Basidiomycota</taxon>
        <taxon>Agaricomycotina</taxon>
        <taxon>Agaricomycetes</taxon>
        <taxon>Agaricomycetidae</taxon>
        <taxon>Agaricales</taxon>
        <taxon>Marasmiineae</taxon>
        <taxon>Omphalotaceae</taxon>
        <taxon>Lentinula</taxon>
    </lineage>
</organism>
<evidence type="ECO:0000256" key="1">
    <source>
        <dbReference type="SAM" id="MobiDB-lite"/>
    </source>
</evidence>
<dbReference type="GO" id="GO:0030010">
    <property type="term" value="P:establishment of cell polarity"/>
    <property type="evidence" value="ECO:0007669"/>
    <property type="project" value="TreeGrafter"/>
</dbReference>
<dbReference type="InterPro" id="IPR011993">
    <property type="entry name" value="PH-like_dom_sf"/>
</dbReference>
<dbReference type="GO" id="GO:0005634">
    <property type="term" value="C:nucleus"/>
    <property type="evidence" value="ECO:0007669"/>
    <property type="project" value="TreeGrafter"/>
</dbReference>
<proteinExistence type="predicted"/>
<name>A0AA38PA92_9AGAR</name>
<dbReference type="InterPro" id="IPR053026">
    <property type="entry name" value="CDC42_GEF"/>
</dbReference>
<feature type="compositionally biased region" description="Polar residues" evidence="1">
    <location>
        <begin position="491"/>
        <end position="508"/>
    </location>
</feature>
<dbReference type="InterPro" id="IPR010481">
    <property type="entry name" value="Cdc24/Scd1_N"/>
</dbReference>
<dbReference type="Proteomes" id="UP001163846">
    <property type="component" value="Unassembled WGS sequence"/>
</dbReference>
<feature type="compositionally biased region" description="Polar residues" evidence="1">
    <location>
        <begin position="528"/>
        <end position="537"/>
    </location>
</feature>
<dbReference type="PANTHER" id="PTHR47339:SF1">
    <property type="entry name" value="CELL DIVISION CONTROL PROTEIN 24"/>
    <property type="match status" value="1"/>
</dbReference>
<keyword evidence="4" id="KW-1185">Reference proteome</keyword>
<dbReference type="GO" id="GO:0031106">
    <property type="term" value="P:septin ring organization"/>
    <property type="evidence" value="ECO:0007669"/>
    <property type="project" value="TreeGrafter"/>
</dbReference>
<dbReference type="GO" id="GO:0005737">
    <property type="term" value="C:cytoplasm"/>
    <property type="evidence" value="ECO:0007669"/>
    <property type="project" value="TreeGrafter"/>
</dbReference>